<sequence>MAATPYISVILPVYNSAAWVAATIHSILGQTFGDFELIVINDGSTDNSETVIRSFPDSRIRYLDQPNRGLVATLNRGIAEARGRYLARIDADDICLPERFAKQAAWLDAHPGTALVGSFVVFINERGEETGSWAGDRDHHTAAQIRQALPYLNCMTHPSVMARTVVMREYGYNPLQQHIEDYDLWLRMQADGVVMEKVPEVLLQYRVHSASVTSLNLKNKNVFYKNFRCKRRFLKARLAKGKLNGFDRAVLMGMLKDLAIGIVKSIKPKP</sequence>
<evidence type="ECO:0000256" key="1">
    <source>
        <dbReference type="ARBA" id="ARBA00006739"/>
    </source>
</evidence>
<dbReference type="Gene3D" id="3.90.550.10">
    <property type="entry name" value="Spore Coat Polysaccharide Biosynthesis Protein SpsA, Chain A"/>
    <property type="match status" value="1"/>
</dbReference>
<protein>
    <submittedName>
        <fullName evidence="5">Glycosyltransferase</fullName>
    </submittedName>
</protein>
<comment type="similarity">
    <text evidence="1">Belongs to the glycosyltransferase 2 family.</text>
</comment>
<evidence type="ECO:0000256" key="2">
    <source>
        <dbReference type="ARBA" id="ARBA00022676"/>
    </source>
</evidence>
<accession>A0A3N4PIP9</accession>
<proteinExistence type="inferred from homology"/>
<name>A0A3N4PIP9_9BACT</name>
<evidence type="ECO:0000313" key="5">
    <source>
        <dbReference type="EMBL" id="RPE08572.1"/>
    </source>
</evidence>
<gene>
    <name evidence="5" type="ORF">EGT74_16150</name>
</gene>
<dbReference type="PANTHER" id="PTHR43685:SF5">
    <property type="entry name" value="GLYCOSYLTRANSFERASE EPSE-RELATED"/>
    <property type="match status" value="1"/>
</dbReference>
<dbReference type="OrthoDB" id="9815829at2"/>
<dbReference type="PANTHER" id="PTHR43685">
    <property type="entry name" value="GLYCOSYLTRANSFERASE"/>
    <property type="match status" value="1"/>
</dbReference>
<evidence type="ECO:0000313" key="6">
    <source>
        <dbReference type="Proteomes" id="UP000278351"/>
    </source>
</evidence>
<keyword evidence="2" id="KW-0328">Glycosyltransferase</keyword>
<feature type="domain" description="Glycosyltransferase 2-like" evidence="4">
    <location>
        <begin position="8"/>
        <end position="163"/>
    </location>
</feature>
<dbReference type="SUPFAM" id="SSF53448">
    <property type="entry name" value="Nucleotide-diphospho-sugar transferases"/>
    <property type="match status" value="1"/>
</dbReference>
<dbReference type="EMBL" id="RPDH01000002">
    <property type="protein sequence ID" value="RPE08572.1"/>
    <property type="molecule type" value="Genomic_DNA"/>
</dbReference>
<comment type="caution">
    <text evidence="5">The sequence shown here is derived from an EMBL/GenBank/DDBJ whole genome shotgun (WGS) entry which is preliminary data.</text>
</comment>
<keyword evidence="3 5" id="KW-0808">Transferase</keyword>
<reference evidence="5 6" key="1">
    <citation type="submission" date="2018-11" db="EMBL/GenBank/DDBJ databases">
        <title>Chitinophaga lutea sp.nov., isolate from arsenic contaminated soil.</title>
        <authorList>
            <person name="Zong Y."/>
        </authorList>
    </citation>
    <scope>NUCLEOTIDE SEQUENCE [LARGE SCALE GENOMIC DNA]</scope>
    <source>
        <strain evidence="5 6">ZY74</strain>
    </source>
</reference>
<dbReference type="Pfam" id="PF00535">
    <property type="entry name" value="Glycos_transf_2"/>
    <property type="match status" value="1"/>
</dbReference>
<keyword evidence="6" id="KW-1185">Reference proteome</keyword>
<dbReference type="InterPro" id="IPR001173">
    <property type="entry name" value="Glyco_trans_2-like"/>
</dbReference>
<evidence type="ECO:0000259" key="4">
    <source>
        <dbReference type="Pfam" id="PF00535"/>
    </source>
</evidence>
<dbReference type="InterPro" id="IPR029044">
    <property type="entry name" value="Nucleotide-diphossugar_trans"/>
</dbReference>
<organism evidence="5 6">
    <name type="scientific">Chitinophaga lutea</name>
    <dbReference type="NCBI Taxonomy" id="2488634"/>
    <lineage>
        <taxon>Bacteria</taxon>
        <taxon>Pseudomonadati</taxon>
        <taxon>Bacteroidota</taxon>
        <taxon>Chitinophagia</taxon>
        <taxon>Chitinophagales</taxon>
        <taxon>Chitinophagaceae</taxon>
        <taxon>Chitinophaga</taxon>
    </lineage>
</organism>
<dbReference type="AlphaFoldDB" id="A0A3N4PIP9"/>
<dbReference type="GO" id="GO:0016757">
    <property type="term" value="F:glycosyltransferase activity"/>
    <property type="evidence" value="ECO:0007669"/>
    <property type="project" value="UniProtKB-KW"/>
</dbReference>
<dbReference type="RefSeq" id="WP_123847574.1">
    <property type="nucleotide sequence ID" value="NZ_RPDH01000002.1"/>
</dbReference>
<evidence type="ECO:0000256" key="3">
    <source>
        <dbReference type="ARBA" id="ARBA00022679"/>
    </source>
</evidence>
<dbReference type="InterPro" id="IPR050834">
    <property type="entry name" value="Glycosyltransf_2"/>
</dbReference>
<dbReference type="Proteomes" id="UP000278351">
    <property type="component" value="Unassembled WGS sequence"/>
</dbReference>